<evidence type="ECO:0000313" key="3">
    <source>
        <dbReference type="EMBL" id="UJO19899.1"/>
    </source>
</evidence>
<dbReference type="PROSITE" id="PS51257">
    <property type="entry name" value="PROKAR_LIPOPROTEIN"/>
    <property type="match status" value="1"/>
</dbReference>
<dbReference type="Proteomes" id="UP000756132">
    <property type="component" value="Chromosome 7"/>
</dbReference>
<dbReference type="RefSeq" id="XP_047764265.1">
    <property type="nucleotide sequence ID" value="XM_047909356.1"/>
</dbReference>
<dbReference type="KEGG" id="ffu:CLAFUR5_10208"/>
<feature type="transmembrane region" description="Helical" evidence="1">
    <location>
        <begin position="12"/>
        <end position="33"/>
    </location>
</feature>
<dbReference type="Gene3D" id="3.50.50.60">
    <property type="entry name" value="FAD/NAD(P)-binding domain"/>
    <property type="match status" value="1"/>
</dbReference>
<dbReference type="PANTHER" id="PTHR13847:SF185">
    <property type="entry name" value="FAD DEPENDENT OXIDOREDUCTASE SUPERFAMILY (AFU_ORTHOLOGUE AFUA_3G02360)"/>
    <property type="match status" value="1"/>
</dbReference>
<feature type="domain" description="FAD dependent oxidoreductase" evidence="2">
    <location>
        <begin position="18"/>
        <end position="414"/>
    </location>
</feature>
<protein>
    <submittedName>
        <fullName evidence="3">Oxidoreductase</fullName>
    </submittedName>
</protein>
<dbReference type="Pfam" id="PF01266">
    <property type="entry name" value="DAO"/>
    <property type="match status" value="1"/>
</dbReference>
<proteinExistence type="predicted"/>
<dbReference type="PANTHER" id="PTHR13847">
    <property type="entry name" value="SARCOSINE DEHYDROGENASE-RELATED"/>
    <property type="match status" value="1"/>
</dbReference>
<dbReference type="GO" id="GO:0005829">
    <property type="term" value="C:cytosol"/>
    <property type="evidence" value="ECO:0007669"/>
    <property type="project" value="GOC"/>
</dbReference>
<dbReference type="GO" id="GO:0042147">
    <property type="term" value="P:retrograde transport, endosome to Golgi"/>
    <property type="evidence" value="ECO:0007669"/>
    <property type="project" value="TreeGrafter"/>
</dbReference>
<reference evidence="3" key="2">
    <citation type="journal article" date="2022" name="Microb. Genom.">
        <title>A chromosome-scale genome assembly of the tomato pathogen Cladosporium fulvum reveals a compartmentalized genome architecture and the presence of a dispensable chromosome.</title>
        <authorList>
            <person name="Zaccaron A.Z."/>
            <person name="Chen L.H."/>
            <person name="Samaras A."/>
            <person name="Stergiopoulos I."/>
        </authorList>
    </citation>
    <scope>NUCLEOTIDE SEQUENCE</scope>
    <source>
        <strain evidence="3">Race5_Kim</strain>
    </source>
</reference>
<evidence type="ECO:0000259" key="2">
    <source>
        <dbReference type="Pfam" id="PF01266"/>
    </source>
</evidence>
<name>A0A9Q8URK4_PASFU</name>
<dbReference type="OrthoDB" id="498204at2759"/>
<dbReference type="GO" id="GO:0005770">
    <property type="term" value="C:late endosome"/>
    <property type="evidence" value="ECO:0007669"/>
    <property type="project" value="TreeGrafter"/>
</dbReference>
<gene>
    <name evidence="3" type="ORF">CLAFUR5_10208</name>
</gene>
<keyword evidence="1" id="KW-0812">Transmembrane</keyword>
<evidence type="ECO:0000256" key="1">
    <source>
        <dbReference type="SAM" id="Phobius"/>
    </source>
</evidence>
<keyword evidence="1" id="KW-0472">Membrane</keyword>
<dbReference type="InterPro" id="IPR036188">
    <property type="entry name" value="FAD/NAD-bd_sf"/>
</dbReference>
<dbReference type="AlphaFoldDB" id="A0A9Q8URK4"/>
<dbReference type="SUPFAM" id="SSF51905">
    <property type="entry name" value="FAD/NAD(P)-binding domain"/>
    <property type="match status" value="1"/>
</dbReference>
<dbReference type="InterPro" id="IPR006076">
    <property type="entry name" value="FAD-dep_OxRdtase"/>
</dbReference>
<sequence length="430" mass="45860">MPSTPSRSNDQAGASGTVILGAGIIGCATAYYLSQSATTRPDSIHLVEASDGLFDSASGKSGGFIAEDWFGPATASLGRLSFQLHQELADEHNGRQNWGYSRSTGISLVDGGGRSSSGGRQDTEWLANGTSRAQAAQDPGVHEFVSGNGPSWLRKRDGDAVDHIGEEGGVAQVDPLRLSHFLLDQCTSRGVHLHHPARAVQITTDPTGILSGITLRDSDSDDTEHHIPCTRLLISASAWTPQIFASLFRSSPTTIAVTPYAGHSIVVKSPRWTREHETRGCHALLTTMQNSFSPEIFSRVGEEIYIAGLNDSDLPLPEKASEAVPDPEAIEDLIAVAHTLPGRDGTDVSDLEVLREGLCFRPVTRSGAPILTRMEDKELGGMRMAEDGGVYVCAGPGPWGISLGLETGLVMSEMIEGKRTSADVRRLGLR</sequence>
<dbReference type="Gene3D" id="3.30.9.10">
    <property type="entry name" value="D-Amino Acid Oxidase, subunit A, domain 2"/>
    <property type="match status" value="1"/>
</dbReference>
<dbReference type="GeneID" id="71990086"/>
<organism evidence="3 4">
    <name type="scientific">Passalora fulva</name>
    <name type="common">Tomato leaf mold</name>
    <name type="synonym">Cladosporium fulvum</name>
    <dbReference type="NCBI Taxonomy" id="5499"/>
    <lineage>
        <taxon>Eukaryota</taxon>
        <taxon>Fungi</taxon>
        <taxon>Dikarya</taxon>
        <taxon>Ascomycota</taxon>
        <taxon>Pezizomycotina</taxon>
        <taxon>Dothideomycetes</taxon>
        <taxon>Dothideomycetidae</taxon>
        <taxon>Mycosphaerellales</taxon>
        <taxon>Mycosphaerellaceae</taxon>
        <taxon>Fulvia</taxon>
    </lineage>
</organism>
<accession>A0A9Q8URK4</accession>
<evidence type="ECO:0000313" key="4">
    <source>
        <dbReference type="Proteomes" id="UP000756132"/>
    </source>
</evidence>
<keyword evidence="4" id="KW-1185">Reference proteome</keyword>
<reference evidence="3" key="1">
    <citation type="submission" date="2021-12" db="EMBL/GenBank/DDBJ databases">
        <authorList>
            <person name="Zaccaron A."/>
            <person name="Stergiopoulos I."/>
        </authorList>
    </citation>
    <scope>NUCLEOTIDE SEQUENCE</scope>
    <source>
        <strain evidence="3">Race5_Kim</strain>
    </source>
</reference>
<keyword evidence="1" id="KW-1133">Transmembrane helix</keyword>
<dbReference type="EMBL" id="CP090169">
    <property type="protein sequence ID" value="UJO19899.1"/>
    <property type="molecule type" value="Genomic_DNA"/>
</dbReference>